<dbReference type="Proteomes" id="UP000001940">
    <property type="component" value="Chromosome II"/>
</dbReference>
<dbReference type="GeneID" id="182677"/>
<dbReference type="SMR" id="P91046"/>
<evidence type="ECO:0000259" key="2">
    <source>
        <dbReference type="Pfam" id="PF26531"/>
    </source>
</evidence>
<evidence type="ECO:0000256" key="1">
    <source>
        <dbReference type="SAM" id="SignalP"/>
    </source>
</evidence>
<feature type="domain" description="Nuclear transport factor 2-like" evidence="2">
    <location>
        <begin position="31"/>
        <end position="147"/>
    </location>
</feature>
<dbReference type="EMBL" id="BX284602">
    <property type="protein sequence ID" value="CCD64700.1"/>
    <property type="molecule type" value="Genomic_DNA"/>
</dbReference>
<accession>P91046</accession>
<dbReference type="AGR" id="WB:WBGene00015848"/>
<sequence>MRLPFFLLVVIGLSVIYASENSEHDRLIQDMKTRSIVLQFQEQFKRAIFTGDLLKVLPFISPQNGNTNIDASKLMQELKDLAPRSRDWHFVNGNLNEISFLAYFCKPSSPTIKLQNDNYKTSTFVLEHDAATLLETGNWTLKSMTDLETIDYNAFIQLFG</sequence>
<dbReference type="RefSeq" id="NP_494554.1">
    <property type="nucleotide sequence ID" value="NM_062153.4"/>
</dbReference>
<dbReference type="InParanoid" id="P91046"/>
<dbReference type="Pfam" id="PF26531">
    <property type="entry name" value="NTF2_4"/>
    <property type="match status" value="1"/>
</dbReference>
<dbReference type="AlphaFoldDB" id="P91046"/>
<proteinExistence type="predicted"/>
<dbReference type="InterPro" id="IPR059078">
    <property type="entry name" value="NTF2-like_nem"/>
</dbReference>
<feature type="signal peptide" evidence="1">
    <location>
        <begin position="1"/>
        <end position="18"/>
    </location>
</feature>
<evidence type="ECO:0000313" key="3">
    <source>
        <dbReference type="EMBL" id="CCD64700.1"/>
    </source>
</evidence>
<keyword evidence="4" id="KW-1185">Reference proteome</keyword>
<dbReference type="PhylomeDB" id="P91046"/>
<dbReference type="FunCoup" id="P91046">
    <property type="interactions" value="172"/>
</dbReference>
<dbReference type="PeptideAtlas" id="P91046"/>
<dbReference type="WormBase" id="C16C8.10">
    <property type="protein sequence ID" value="CE08221"/>
    <property type="gene ID" value="WBGene00015848"/>
</dbReference>
<dbReference type="KEGG" id="cel:CELE_C16C8.10"/>
<dbReference type="OrthoDB" id="5814033at2759"/>
<evidence type="ECO:0000313" key="5">
    <source>
        <dbReference type="WormBase" id="C16C8.10"/>
    </source>
</evidence>
<reference evidence="3 4" key="1">
    <citation type="journal article" date="1998" name="Science">
        <title>Genome sequence of the nematode C. elegans: a platform for investigating biology.</title>
        <authorList>
            <consortium name="The C. elegans sequencing consortium"/>
            <person name="Sulson J.E."/>
            <person name="Waterston R."/>
        </authorList>
    </citation>
    <scope>NUCLEOTIDE SEQUENCE [LARGE SCALE GENOMIC DNA]</scope>
    <source>
        <strain evidence="3 4">Bristol N2</strain>
    </source>
</reference>
<dbReference type="PaxDb" id="6239-C16C8.10"/>
<dbReference type="STRING" id="6239.C16C8.10.1"/>
<dbReference type="Bgee" id="WBGene00015848">
    <property type="expression patterns" value="Expressed in adult organism"/>
</dbReference>
<keyword evidence="1" id="KW-0732">Signal</keyword>
<evidence type="ECO:0000313" key="4">
    <source>
        <dbReference type="Proteomes" id="UP000001940"/>
    </source>
</evidence>
<dbReference type="CTD" id="182677"/>
<dbReference type="PIR" id="T29392">
    <property type="entry name" value="T29392"/>
</dbReference>
<organism evidence="3 4">
    <name type="scientific">Caenorhabditis elegans</name>
    <dbReference type="NCBI Taxonomy" id="6239"/>
    <lineage>
        <taxon>Eukaryota</taxon>
        <taxon>Metazoa</taxon>
        <taxon>Ecdysozoa</taxon>
        <taxon>Nematoda</taxon>
        <taxon>Chromadorea</taxon>
        <taxon>Rhabditida</taxon>
        <taxon>Rhabditina</taxon>
        <taxon>Rhabditomorpha</taxon>
        <taxon>Rhabditoidea</taxon>
        <taxon>Rhabditidae</taxon>
        <taxon>Peloderinae</taxon>
        <taxon>Caenorhabditis</taxon>
    </lineage>
</organism>
<name>P91046_CAEEL</name>
<dbReference type="eggNOG" id="ENOG502TIHG">
    <property type="taxonomic scope" value="Eukaryota"/>
</dbReference>
<dbReference type="UCSC" id="C16C8.10">
    <property type="organism name" value="c. elegans"/>
</dbReference>
<protein>
    <submittedName>
        <fullName evidence="3">DUF4440 domain-containing protein</fullName>
    </submittedName>
</protein>
<gene>
    <name evidence="3 5" type="ORF">C16C8.10</name>
    <name evidence="3" type="ORF">CELE_C16C8.10</name>
</gene>
<feature type="chain" id="PRO_5004161878" evidence="1">
    <location>
        <begin position="19"/>
        <end position="160"/>
    </location>
</feature>
<dbReference type="OMA" id="FLAYFCK"/>
<dbReference type="HOGENOM" id="CLU_1817481_0_0_1"/>